<keyword evidence="1" id="KW-0472">Membrane</keyword>
<name>A0A2K0VYT7_GIBNY</name>
<keyword evidence="1" id="KW-1133">Transmembrane helix</keyword>
<accession>A0A2K0VYT7</accession>
<dbReference type="EMBL" id="MTQA01000170">
    <property type="protein sequence ID" value="PNP75185.1"/>
    <property type="molecule type" value="Genomic_DNA"/>
</dbReference>
<evidence type="ECO:0000313" key="3">
    <source>
        <dbReference type="Proteomes" id="UP000236664"/>
    </source>
</evidence>
<evidence type="ECO:0000256" key="1">
    <source>
        <dbReference type="SAM" id="Phobius"/>
    </source>
</evidence>
<keyword evidence="3" id="KW-1185">Reference proteome</keyword>
<reference evidence="2 3" key="1">
    <citation type="submission" date="2017-06" db="EMBL/GenBank/DDBJ databases">
        <title>Genome of Fusarium nygamai isolate CS10214.</title>
        <authorList>
            <person name="Gardiner D.M."/>
            <person name="Obanor F."/>
            <person name="Kazan K."/>
        </authorList>
    </citation>
    <scope>NUCLEOTIDE SEQUENCE [LARGE SCALE GENOMIC DNA]</scope>
    <source>
        <strain evidence="2 3">CS10214</strain>
    </source>
</reference>
<feature type="transmembrane region" description="Helical" evidence="1">
    <location>
        <begin position="20"/>
        <end position="41"/>
    </location>
</feature>
<comment type="caution">
    <text evidence="2">The sequence shown here is derived from an EMBL/GenBank/DDBJ whole genome shotgun (WGS) entry which is preliminary data.</text>
</comment>
<gene>
    <name evidence="2" type="ORF">FNYG_11328</name>
</gene>
<protein>
    <submittedName>
        <fullName evidence="2">Uncharacterized protein</fullName>
    </submittedName>
</protein>
<keyword evidence="1" id="KW-0812">Transmembrane</keyword>
<dbReference type="Proteomes" id="UP000236664">
    <property type="component" value="Unassembled WGS sequence"/>
</dbReference>
<sequence>MLVGPLASLSEEQYAKFEKYWYGFVILLVLIGFGVWFWFMIMPKIRGEAV</sequence>
<proteinExistence type="predicted"/>
<organism evidence="2 3">
    <name type="scientific">Gibberella nygamai</name>
    <name type="common">Bean root rot disease fungus</name>
    <name type="synonym">Fusarium nygamai</name>
    <dbReference type="NCBI Taxonomy" id="42673"/>
    <lineage>
        <taxon>Eukaryota</taxon>
        <taxon>Fungi</taxon>
        <taxon>Dikarya</taxon>
        <taxon>Ascomycota</taxon>
        <taxon>Pezizomycotina</taxon>
        <taxon>Sordariomycetes</taxon>
        <taxon>Hypocreomycetidae</taxon>
        <taxon>Hypocreales</taxon>
        <taxon>Nectriaceae</taxon>
        <taxon>Fusarium</taxon>
        <taxon>Fusarium fujikuroi species complex</taxon>
    </lineage>
</organism>
<dbReference type="AlphaFoldDB" id="A0A2K0VYT7"/>
<evidence type="ECO:0000313" key="2">
    <source>
        <dbReference type="EMBL" id="PNP75185.1"/>
    </source>
</evidence>
<dbReference type="OrthoDB" id="10273696at2759"/>